<dbReference type="STRING" id="312017.Q23FP5"/>
<dbReference type="InterPro" id="IPR043971">
    <property type="entry name" value="FUZ/MON1/HPS1_longin_2"/>
</dbReference>
<dbReference type="GO" id="GO:0016192">
    <property type="term" value="P:vesicle-mediated transport"/>
    <property type="evidence" value="ECO:0007669"/>
    <property type="project" value="InterPro"/>
</dbReference>
<dbReference type="GO" id="GO:0006623">
    <property type="term" value="P:protein targeting to vacuole"/>
    <property type="evidence" value="ECO:0007669"/>
    <property type="project" value="InterPro"/>
</dbReference>
<organism evidence="2 3">
    <name type="scientific">Tetrahymena thermophila (strain SB210)</name>
    <dbReference type="NCBI Taxonomy" id="312017"/>
    <lineage>
        <taxon>Eukaryota</taxon>
        <taxon>Sar</taxon>
        <taxon>Alveolata</taxon>
        <taxon>Ciliophora</taxon>
        <taxon>Intramacronucleata</taxon>
        <taxon>Oligohymenophorea</taxon>
        <taxon>Hymenostomatida</taxon>
        <taxon>Tetrahymenina</taxon>
        <taxon>Tetrahymenidae</taxon>
        <taxon>Tetrahymena</taxon>
    </lineage>
</organism>
<evidence type="ECO:0000259" key="1">
    <source>
        <dbReference type="Pfam" id="PF19037"/>
    </source>
</evidence>
<dbReference type="AlphaFoldDB" id="Q23FP5"/>
<proteinExistence type="predicted"/>
<dbReference type="GeneID" id="7831264"/>
<dbReference type="InParanoid" id="Q23FP5"/>
<sequence>MENQTNNQGIQKEKYKPFSINKHNNYQITSPEYNKHKRHVYIMTKAGRPVYVRYGDEIESSSFIATMGAIFEKFHIYFSSDKSNSKWQKMIIKNKEIHFLYRKQLVYICVTALPQKGSNLLENNSNKTAYQQVNASTLFKPQGEQQIVQYTDFQIGKMLDFLNIQMISIMTDAVNQKLEQRSNYDPLQNLGDRNQLIGISIKNGLNSPSILFSSYMALPLQSAHRKLIHSALGEGVKETGVVVACLMTPNYIIDLFIQKGYDFNVHDILLIQNLLQQMNSLRNSENWIPLCLPGFSCEGFIYLYVSYIQGDVALVMISTQNEDFFKCKDASSQISQKLIQQNILQNIFQSISQMPYSHKIQSNQNSSIIKHFIIIQQESNQYTQPSFVPFGKQPTLFKHYLSSYSNLYAKFIAAEKNLKNEYLSVSRDQQEYTGIYSNSDYIILFTLDKFISIPEINSQLNLLIKWIKVEEQVKFITKFS</sequence>
<dbReference type="HOGENOM" id="CLU_014574_3_0_1"/>
<accession>Q23FP5</accession>
<gene>
    <name evidence="2" type="ORF">TTHERM_00079700</name>
</gene>
<feature type="domain" description="FUZ/MON1/HPS1 second Longin" evidence="1">
    <location>
        <begin position="243"/>
        <end position="335"/>
    </location>
</feature>
<evidence type="ECO:0000313" key="3">
    <source>
        <dbReference type="Proteomes" id="UP000009168"/>
    </source>
</evidence>
<dbReference type="Pfam" id="PF19037">
    <property type="entry name" value="Fuz_longin_2"/>
    <property type="match status" value="1"/>
</dbReference>
<dbReference type="KEGG" id="tet:TTHERM_00079700"/>
<dbReference type="PANTHER" id="PTHR13027:SF7">
    <property type="entry name" value="VACUOLAR FUSION PROTEIN MON1 HOMOLOG"/>
    <property type="match status" value="1"/>
</dbReference>
<name>Q23FP5_TETTS</name>
<dbReference type="InterPro" id="IPR004353">
    <property type="entry name" value="Mon1"/>
</dbReference>
<dbReference type="OrthoDB" id="293850at2759"/>
<dbReference type="OMA" id="FVIDIWR"/>
<dbReference type="RefSeq" id="XP_001015810.1">
    <property type="nucleotide sequence ID" value="XM_001015810.1"/>
</dbReference>
<dbReference type="EMBL" id="GG662704">
    <property type="protein sequence ID" value="EAR95565.1"/>
    <property type="molecule type" value="Genomic_DNA"/>
</dbReference>
<protein>
    <submittedName>
        <fullName evidence="2">Trafficking protein MON1</fullName>
    </submittedName>
</protein>
<dbReference type="eggNOG" id="KOG0997">
    <property type="taxonomic scope" value="Eukaryota"/>
</dbReference>
<dbReference type="PANTHER" id="PTHR13027">
    <property type="entry name" value="SAND PROTEIN-RELATED"/>
    <property type="match status" value="1"/>
</dbReference>
<dbReference type="PRINTS" id="PR01546">
    <property type="entry name" value="YEAST73DUF"/>
</dbReference>
<reference evidence="3" key="1">
    <citation type="journal article" date="2006" name="PLoS Biol.">
        <title>Macronuclear genome sequence of the ciliate Tetrahymena thermophila, a model eukaryote.</title>
        <authorList>
            <person name="Eisen J.A."/>
            <person name="Coyne R.S."/>
            <person name="Wu M."/>
            <person name="Wu D."/>
            <person name="Thiagarajan M."/>
            <person name="Wortman J.R."/>
            <person name="Badger J.H."/>
            <person name="Ren Q."/>
            <person name="Amedeo P."/>
            <person name="Jones K.M."/>
            <person name="Tallon L.J."/>
            <person name="Delcher A.L."/>
            <person name="Salzberg S.L."/>
            <person name="Silva J.C."/>
            <person name="Haas B.J."/>
            <person name="Majoros W.H."/>
            <person name="Farzad M."/>
            <person name="Carlton J.M."/>
            <person name="Smith R.K. Jr."/>
            <person name="Garg J."/>
            <person name="Pearlman R.E."/>
            <person name="Karrer K.M."/>
            <person name="Sun L."/>
            <person name="Manning G."/>
            <person name="Elde N.C."/>
            <person name="Turkewitz A.P."/>
            <person name="Asai D.J."/>
            <person name="Wilkes D.E."/>
            <person name="Wang Y."/>
            <person name="Cai H."/>
            <person name="Collins K."/>
            <person name="Stewart B.A."/>
            <person name="Lee S.R."/>
            <person name="Wilamowska K."/>
            <person name="Weinberg Z."/>
            <person name="Ruzzo W.L."/>
            <person name="Wloga D."/>
            <person name="Gaertig J."/>
            <person name="Frankel J."/>
            <person name="Tsao C.-C."/>
            <person name="Gorovsky M.A."/>
            <person name="Keeling P.J."/>
            <person name="Waller R.F."/>
            <person name="Patron N.J."/>
            <person name="Cherry J.M."/>
            <person name="Stover N.A."/>
            <person name="Krieger C.J."/>
            <person name="del Toro C."/>
            <person name="Ryder H.F."/>
            <person name="Williamson S.C."/>
            <person name="Barbeau R.A."/>
            <person name="Hamilton E.P."/>
            <person name="Orias E."/>
        </authorList>
    </citation>
    <scope>NUCLEOTIDE SEQUENCE [LARGE SCALE GENOMIC DNA]</scope>
    <source>
        <strain evidence="3">SB210</strain>
    </source>
</reference>
<keyword evidence="3" id="KW-1185">Reference proteome</keyword>
<dbReference type="Proteomes" id="UP000009168">
    <property type="component" value="Unassembled WGS sequence"/>
</dbReference>
<evidence type="ECO:0000313" key="2">
    <source>
        <dbReference type="EMBL" id="EAR95565.1"/>
    </source>
</evidence>